<dbReference type="InterPro" id="IPR027417">
    <property type="entry name" value="P-loop_NTPase"/>
</dbReference>
<dbReference type="InParanoid" id="A0A067N4C7"/>
<dbReference type="EMBL" id="KL198020">
    <property type="protein sequence ID" value="KDQ18987.1"/>
    <property type="molecule type" value="Genomic_DNA"/>
</dbReference>
<dbReference type="AlphaFoldDB" id="A0A067N4C7"/>
<sequence>MALPTGHITSKEIPPGPNFSQDRLENGDYMLYGVKAPKLHRRRRGVLVEVEKKNLGPTIPNVKRTRAVPLKQIGGDCPDELGSEGFPLSGDKGLDSDSLVVPRLPPPPTPHQLMASGSYHPDKHTLTQHIESLHAKYWNKGDAGRMAIYSTETHQLGEETEVFSLMNLGPGFETFFGGRSTIIVRDVFKEMSAALPTPSAITYGAVIIGQPGIGKSTFIHYLLVERVLSGKRTMFQCHPDTIYEICNGGVKARPAFGFLPLSSPDWALVDTSDSLPFPSLDLQDAYFTIAAFKPAPVDWQRWCYSQNATICVVKPWSEHEIVYAGLRVCSPPLGADRLQDAFLNHGPSPRLCFCFAQHSQCMAEWKQATIRTISEVAARDPNLFAASYFDTKEWDHPSLYHQVFLVGLSETCAPQLSIITPPVVRLITEEIGRRGGPKIWEEFNMFKDPSYDDSGRRIWASHSMSAIVEGEMRQTKLHYITRPLGADCVLESVELTLPLPNPLPYDSLESWPQELHKAQACPILFQPKARNEDTFDAILVAPTHIAFFETTIYYHIRTSITKIYQRLDALVGALQAASKAERLPSESYKWRLVFLVPKHDLTEWESGPRWRTEFPESSWKEHLDLFVFSPEAGVLEVKKSPPENYPDFPPFLGILQY</sequence>
<feature type="region of interest" description="Disordered" evidence="1">
    <location>
        <begin position="1"/>
        <end position="24"/>
    </location>
</feature>
<accession>A0A067N4C7</accession>
<dbReference type="Proteomes" id="UP000027195">
    <property type="component" value="Unassembled WGS sequence"/>
</dbReference>
<feature type="region of interest" description="Disordered" evidence="1">
    <location>
        <begin position="73"/>
        <end position="92"/>
    </location>
</feature>
<proteinExistence type="predicted"/>
<keyword evidence="3" id="KW-1185">Reference proteome</keyword>
<protein>
    <submittedName>
        <fullName evidence="2">Uncharacterized protein</fullName>
    </submittedName>
</protein>
<evidence type="ECO:0000313" key="3">
    <source>
        <dbReference type="Proteomes" id="UP000027195"/>
    </source>
</evidence>
<organism evidence="2 3">
    <name type="scientific">Botryobasidium botryosum (strain FD-172 SS1)</name>
    <dbReference type="NCBI Taxonomy" id="930990"/>
    <lineage>
        <taxon>Eukaryota</taxon>
        <taxon>Fungi</taxon>
        <taxon>Dikarya</taxon>
        <taxon>Basidiomycota</taxon>
        <taxon>Agaricomycotina</taxon>
        <taxon>Agaricomycetes</taxon>
        <taxon>Cantharellales</taxon>
        <taxon>Botryobasidiaceae</taxon>
        <taxon>Botryobasidium</taxon>
    </lineage>
</organism>
<evidence type="ECO:0000313" key="2">
    <source>
        <dbReference type="EMBL" id="KDQ18987.1"/>
    </source>
</evidence>
<dbReference type="STRING" id="930990.A0A067N4C7"/>
<evidence type="ECO:0000256" key="1">
    <source>
        <dbReference type="SAM" id="MobiDB-lite"/>
    </source>
</evidence>
<reference evidence="3" key="1">
    <citation type="journal article" date="2014" name="Proc. Natl. Acad. Sci. U.S.A.">
        <title>Extensive sampling of basidiomycete genomes demonstrates inadequacy of the white-rot/brown-rot paradigm for wood decay fungi.</title>
        <authorList>
            <person name="Riley R."/>
            <person name="Salamov A.A."/>
            <person name="Brown D.W."/>
            <person name="Nagy L.G."/>
            <person name="Floudas D."/>
            <person name="Held B.W."/>
            <person name="Levasseur A."/>
            <person name="Lombard V."/>
            <person name="Morin E."/>
            <person name="Otillar R."/>
            <person name="Lindquist E.A."/>
            <person name="Sun H."/>
            <person name="LaButti K.M."/>
            <person name="Schmutz J."/>
            <person name="Jabbour D."/>
            <person name="Luo H."/>
            <person name="Baker S.E."/>
            <person name="Pisabarro A.G."/>
            <person name="Walton J.D."/>
            <person name="Blanchette R.A."/>
            <person name="Henrissat B."/>
            <person name="Martin F."/>
            <person name="Cullen D."/>
            <person name="Hibbett D.S."/>
            <person name="Grigoriev I.V."/>
        </authorList>
    </citation>
    <scope>NUCLEOTIDE SEQUENCE [LARGE SCALE GENOMIC DNA]</scope>
    <source>
        <strain evidence="3">FD-172 SS1</strain>
    </source>
</reference>
<dbReference type="HOGENOM" id="CLU_444793_0_0_1"/>
<gene>
    <name evidence="2" type="ORF">BOTBODRAFT_28469</name>
</gene>
<dbReference type="OrthoDB" id="2340858at2759"/>
<dbReference type="SUPFAM" id="SSF52540">
    <property type="entry name" value="P-loop containing nucleoside triphosphate hydrolases"/>
    <property type="match status" value="1"/>
</dbReference>
<name>A0A067N4C7_BOTB1</name>